<sequence>TGIISDQDWRMHLGVKQLIHLARMQHHPLLLHHSPLTNLQNLQILQIHRQIHLIRNVQQRRRKRIKTKRTGRNPRNRGLILDGQEPLKTQSNVTTKLYSL</sequence>
<dbReference type="EMBL" id="JAFHDT010000002">
    <property type="protein sequence ID" value="KAI7813486.1"/>
    <property type="molecule type" value="Genomic_DNA"/>
</dbReference>
<reference evidence="2" key="1">
    <citation type="submission" date="2021-02" db="EMBL/GenBank/DDBJ databases">
        <title>Comparative genomics reveals that relaxation of natural selection precedes convergent phenotypic evolution of cavefish.</title>
        <authorList>
            <person name="Peng Z."/>
        </authorList>
    </citation>
    <scope>NUCLEOTIDE SEQUENCE</scope>
    <source>
        <tissue evidence="2">Muscle</tissue>
    </source>
</reference>
<feature type="region of interest" description="Disordered" evidence="1">
    <location>
        <begin position="58"/>
        <end position="82"/>
    </location>
</feature>
<feature type="compositionally biased region" description="Basic residues" evidence="1">
    <location>
        <begin position="58"/>
        <end position="75"/>
    </location>
</feature>
<evidence type="ECO:0000313" key="3">
    <source>
        <dbReference type="Proteomes" id="UP001059041"/>
    </source>
</evidence>
<feature type="non-terminal residue" evidence="2">
    <location>
        <position position="100"/>
    </location>
</feature>
<evidence type="ECO:0000313" key="2">
    <source>
        <dbReference type="EMBL" id="KAI7813486.1"/>
    </source>
</evidence>
<comment type="caution">
    <text evidence="2">The sequence shown here is derived from an EMBL/GenBank/DDBJ whole genome shotgun (WGS) entry which is preliminary data.</text>
</comment>
<organism evidence="2 3">
    <name type="scientific">Triplophysa rosa</name>
    <name type="common">Cave loach</name>
    <dbReference type="NCBI Taxonomy" id="992332"/>
    <lineage>
        <taxon>Eukaryota</taxon>
        <taxon>Metazoa</taxon>
        <taxon>Chordata</taxon>
        <taxon>Craniata</taxon>
        <taxon>Vertebrata</taxon>
        <taxon>Euteleostomi</taxon>
        <taxon>Actinopterygii</taxon>
        <taxon>Neopterygii</taxon>
        <taxon>Teleostei</taxon>
        <taxon>Ostariophysi</taxon>
        <taxon>Cypriniformes</taxon>
        <taxon>Nemacheilidae</taxon>
        <taxon>Triplophysa</taxon>
    </lineage>
</organism>
<keyword evidence="3" id="KW-1185">Reference proteome</keyword>
<evidence type="ECO:0000256" key="1">
    <source>
        <dbReference type="SAM" id="MobiDB-lite"/>
    </source>
</evidence>
<name>A0A9W7X3X9_TRIRA</name>
<accession>A0A9W7X3X9</accession>
<protein>
    <submittedName>
        <fullName evidence="2">Uncharacterized protein</fullName>
    </submittedName>
</protein>
<gene>
    <name evidence="2" type="ORF">IRJ41_017987</name>
</gene>
<dbReference type="Proteomes" id="UP001059041">
    <property type="component" value="Linkage Group LG2"/>
</dbReference>
<dbReference type="AlphaFoldDB" id="A0A9W7X3X9"/>
<proteinExistence type="predicted"/>